<protein>
    <submittedName>
        <fullName evidence="3">Putative secreted protein</fullName>
    </submittedName>
</protein>
<name>A0A2M4DKA5_ANODA</name>
<evidence type="ECO:0000313" key="3">
    <source>
        <dbReference type="EMBL" id="MBW77971.1"/>
    </source>
</evidence>
<proteinExistence type="predicted"/>
<accession>A0A2M4DKA5</accession>
<sequence length="73" mass="8037">MMVAAEVVAAALAMVAVDSLEAISCSSTLRPDRRPTRTDRKQRSASHGRYSSAVCHQTLMKRKSHRLSIRLGI</sequence>
<feature type="region of interest" description="Disordered" evidence="1">
    <location>
        <begin position="28"/>
        <end position="51"/>
    </location>
</feature>
<dbReference type="EMBL" id="GGFL01013793">
    <property type="protein sequence ID" value="MBW77971.1"/>
    <property type="molecule type" value="Transcribed_RNA"/>
</dbReference>
<feature type="signal peptide" evidence="2">
    <location>
        <begin position="1"/>
        <end position="22"/>
    </location>
</feature>
<dbReference type="AlphaFoldDB" id="A0A2M4DKA5"/>
<reference evidence="3" key="1">
    <citation type="submission" date="2018-01" db="EMBL/GenBank/DDBJ databases">
        <title>An insight into the sialome of Amazonian anophelines.</title>
        <authorList>
            <person name="Ribeiro J.M."/>
            <person name="Scarpassa V."/>
            <person name="Calvo E."/>
        </authorList>
    </citation>
    <scope>NUCLEOTIDE SEQUENCE</scope>
</reference>
<evidence type="ECO:0000256" key="1">
    <source>
        <dbReference type="SAM" id="MobiDB-lite"/>
    </source>
</evidence>
<feature type="compositionally biased region" description="Basic and acidic residues" evidence="1">
    <location>
        <begin position="30"/>
        <end position="42"/>
    </location>
</feature>
<keyword evidence="2" id="KW-0732">Signal</keyword>
<organism evidence="3">
    <name type="scientific">Anopheles darlingi</name>
    <name type="common">Mosquito</name>
    <dbReference type="NCBI Taxonomy" id="43151"/>
    <lineage>
        <taxon>Eukaryota</taxon>
        <taxon>Metazoa</taxon>
        <taxon>Ecdysozoa</taxon>
        <taxon>Arthropoda</taxon>
        <taxon>Hexapoda</taxon>
        <taxon>Insecta</taxon>
        <taxon>Pterygota</taxon>
        <taxon>Neoptera</taxon>
        <taxon>Endopterygota</taxon>
        <taxon>Diptera</taxon>
        <taxon>Nematocera</taxon>
        <taxon>Culicoidea</taxon>
        <taxon>Culicidae</taxon>
        <taxon>Anophelinae</taxon>
        <taxon>Anopheles</taxon>
    </lineage>
</organism>
<evidence type="ECO:0000256" key="2">
    <source>
        <dbReference type="SAM" id="SignalP"/>
    </source>
</evidence>
<feature type="chain" id="PRO_5014676084" evidence="2">
    <location>
        <begin position="23"/>
        <end position="73"/>
    </location>
</feature>